<dbReference type="Pfam" id="PF12146">
    <property type="entry name" value="Hydrolase_4"/>
    <property type="match status" value="1"/>
</dbReference>
<feature type="domain" description="Serine aminopeptidase S33" evidence="1">
    <location>
        <begin position="46"/>
        <end position="227"/>
    </location>
</feature>
<accession>R9CGJ3</accession>
<protein>
    <recommendedName>
        <fullName evidence="1">Serine aminopeptidase S33 domain-containing protein</fullName>
    </recommendedName>
</protein>
<dbReference type="Gene3D" id="3.40.50.1820">
    <property type="entry name" value="alpha/beta hydrolase"/>
    <property type="match status" value="1"/>
</dbReference>
<sequence>MIIKEYGNENKETIMLLYGGGLSWWNYKYEIEYLKNNFHIIIPILDGHSGSDAEFISIEENASRIIEYIDEHCSGHILMMGGLSLGGQILIEILSQKSDICDYAIIESALTIPMKVTNKMVDFSFSMFYGLISKKWFSKLQFNSLKIRKDLFNEYYYDSCNINKESLIAFMKANTKYEIKSTLKNTSAKVLILVGGKERAIMKASARKTQEIIKGSKLEILDGYYHGELSINHPEQYVEKLENLIFTTSILGE</sequence>
<dbReference type="EMBL" id="ASRV01000012">
    <property type="protein sequence ID" value="EOR28155.1"/>
    <property type="molecule type" value="Genomic_DNA"/>
</dbReference>
<dbReference type="OrthoDB" id="1643507at2"/>
<organism evidence="2 3">
    <name type="scientific">Clostridium sartagoforme AAU1</name>
    <dbReference type="NCBI Taxonomy" id="1202534"/>
    <lineage>
        <taxon>Bacteria</taxon>
        <taxon>Bacillati</taxon>
        <taxon>Bacillota</taxon>
        <taxon>Clostridia</taxon>
        <taxon>Eubacteriales</taxon>
        <taxon>Clostridiaceae</taxon>
        <taxon>Clostridium</taxon>
    </lineage>
</organism>
<reference evidence="2 3" key="1">
    <citation type="submission" date="2013-03" db="EMBL/GenBank/DDBJ databases">
        <title>Whole genome shotgun sequencing of Clostridium sartagoforme AAU1.</title>
        <authorList>
            <person name="Joshi C.G."/>
            <person name="Duggirala S.M."/>
            <person name="Nathani N.M."/>
            <person name="Bhatt V.D."/>
            <person name="Patel A.K."/>
            <person name="Pandya P.R."/>
            <person name="KaPatel J.A."/>
        </authorList>
    </citation>
    <scope>NUCLEOTIDE SEQUENCE [LARGE SCALE GENOMIC DNA]</scope>
    <source>
        <strain evidence="2 3">AAU1</strain>
    </source>
</reference>
<name>R9CGJ3_9CLOT</name>
<dbReference type="Proteomes" id="UP000013988">
    <property type="component" value="Unassembled WGS sequence"/>
</dbReference>
<gene>
    <name evidence="2" type="ORF">A500_00720</name>
</gene>
<dbReference type="InterPro" id="IPR029058">
    <property type="entry name" value="AB_hydrolase_fold"/>
</dbReference>
<comment type="caution">
    <text evidence="2">The sequence shown here is derived from an EMBL/GenBank/DDBJ whole genome shotgun (WGS) entry which is preliminary data.</text>
</comment>
<evidence type="ECO:0000313" key="2">
    <source>
        <dbReference type="EMBL" id="EOR28155.1"/>
    </source>
</evidence>
<keyword evidence="3" id="KW-1185">Reference proteome</keyword>
<evidence type="ECO:0000259" key="1">
    <source>
        <dbReference type="Pfam" id="PF12146"/>
    </source>
</evidence>
<evidence type="ECO:0000313" key="3">
    <source>
        <dbReference type="Proteomes" id="UP000013988"/>
    </source>
</evidence>
<dbReference type="InterPro" id="IPR022742">
    <property type="entry name" value="Hydrolase_4"/>
</dbReference>
<dbReference type="PATRIC" id="fig|1202534.3.peg.144"/>
<dbReference type="RefSeq" id="WP_016205677.1">
    <property type="nucleotide sequence ID" value="NZ_ASRV01000012.1"/>
</dbReference>
<dbReference type="AlphaFoldDB" id="R9CGJ3"/>
<dbReference type="SUPFAM" id="SSF53474">
    <property type="entry name" value="alpha/beta-Hydrolases"/>
    <property type="match status" value="1"/>
</dbReference>
<proteinExistence type="predicted"/>